<organism evidence="1">
    <name type="scientific">Arcobacter sp. AZ-2023</name>
    <dbReference type="NCBI Taxonomy" id="3074453"/>
    <lineage>
        <taxon>Bacteria</taxon>
        <taxon>Pseudomonadati</taxon>
        <taxon>Campylobacterota</taxon>
        <taxon>Epsilonproteobacteria</taxon>
        <taxon>Campylobacterales</taxon>
        <taxon>Arcobacteraceae</taxon>
        <taxon>Arcobacter</taxon>
    </lineage>
</organism>
<accession>A0AA96I236</accession>
<dbReference type="AlphaFoldDB" id="A0AA96I236"/>
<name>A0AA96I236_9BACT</name>
<reference evidence="1" key="1">
    <citation type="submission" date="2023-09" db="EMBL/GenBank/DDBJ databases">
        <title>Arcobacter tbilisiensis sp. nov. isolated from chicken meat in Tbilisi, Georgia.</title>
        <authorList>
            <person name="Matthias R."/>
            <person name="Zautner A.E."/>
        </authorList>
    </citation>
    <scope>NUCLEOTIDE SEQUENCE</scope>
    <source>
        <strain evidence="1">LEO 107</strain>
    </source>
</reference>
<sequence length="413" mass="48251">MKIVYFDYWTGGIHNFKAIDFELKKLGHNTLLFHIGSFNESVESYEIIENIDCFDISHFKTKLIFNALKEIKPDVVISLNTTYIFDRVLIQSCKVLNIRTIFMMHGIRATGKNLDQAIIEMESSYGSIYKKLSKASKYFFTVIPNYIVSSYKFDFFGFIKLRFIKVLLDYFFNTGRAFYYPLYPIELIHDKCLVYANKYIEYYEKLGYKIDNISVVGDPKQDFLFSRIKNNNFNIYNLPESIQLLITNNQRYALYLEDSFVESGNLFGWTNEDRNNQINEIASRLKRDNIKLVLKIHPTTIISNIEVDIDNCIVIQKTDLENLIFYSYFCIAHISSTVNISILLNKPVLVPQWNKSKKVTDYFISNCVANKWGKLDDELNLEIDEVSRKKYIKTDITVVSSTSLNSIIKEVLN</sequence>
<dbReference type="SUPFAM" id="SSF53756">
    <property type="entry name" value="UDP-Glycosyltransferase/glycogen phosphorylase"/>
    <property type="match status" value="1"/>
</dbReference>
<gene>
    <name evidence="1" type="ORF">RJG54_06860</name>
</gene>
<proteinExistence type="predicted"/>
<dbReference type="EMBL" id="CP134846">
    <property type="protein sequence ID" value="WNL15945.1"/>
    <property type="molecule type" value="Genomic_DNA"/>
</dbReference>
<protein>
    <submittedName>
        <fullName evidence="1">Uncharacterized protein</fullName>
    </submittedName>
</protein>
<evidence type="ECO:0000313" key="1">
    <source>
        <dbReference type="EMBL" id="WNL15945.1"/>
    </source>
</evidence>